<feature type="non-terminal residue" evidence="1">
    <location>
        <position position="1"/>
    </location>
</feature>
<dbReference type="Proteomes" id="UP000220621">
    <property type="component" value="Unassembled WGS sequence"/>
</dbReference>
<dbReference type="RefSeq" id="WP_179866117.1">
    <property type="nucleotide sequence ID" value="NZ_NUDL01000241.1"/>
</dbReference>
<comment type="caution">
    <text evidence="1">The sequence shown here is derived from an EMBL/GenBank/DDBJ whole genome shotgun (WGS) entry which is preliminary data.</text>
</comment>
<reference evidence="1 2" key="1">
    <citation type="submission" date="2017-09" db="EMBL/GenBank/DDBJ databases">
        <title>Large-scale bioinformatics analysis of Bacillus genomes uncovers conserved roles of natural products in bacterial physiology.</title>
        <authorList>
            <consortium name="Agbiome Team Llc"/>
            <person name="Bleich R.M."/>
            <person name="Grubbs K.J."/>
            <person name="Santa Maria K.C."/>
            <person name="Allen S.E."/>
            <person name="Farag S."/>
            <person name="Shank E.A."/>
            <person name="Bowers A."/>
        </authorList>
    </citation>
    <scope>NUCLEOTIDE SEQUENCE [LARGE SCALE GENOMIC DNA]</scope>
    <source>
        <strain evidence="1 2">AFS010764</strain>
    </source>
</reference>
<name>A0A2A8B8N1_9BACI</name>
<dbReference type="EMBL" id="NUDL01000241">
    <property type="protein sequence ID" value="PEM39571.1"/>
    <property type="molecule type" value="Genomic_DNA"/>
</dbReference>
<dbReference type="AlphaFoldDB" id="A0A2A8B8N1"/>
<sequence>LKTFKNKYIFNKSKDFTIRLLANQMKHNHSLKLEEFYSPFDYTVNINGDILNLRRQELGLKLHVDFYNNDFPDETLGKVKVNYWDDLYIDIEYKNGEKFIAKDYMKENKRYSLDNIYKEMVDYGNSLIELYEKLLHIVKPNLSFNPMIPDNPTKKIRTVNLDKYFKG</sequence>
<organism evidence="1 2">
    <name type="scientific">Bacillus wiedmannii</name>
    <dbReference type="NCBI Taxonomy" id="1890302"/>
    <lineage>
        <taxon>Bacteria</taxon>
        <taxon>Bacillati</taxon>
        <taxon>Bacillota</taxon>
        <taxon>Bacilli</taxon>
        <taxon>Bacillales</taxon>
        <taxon>Bacillaceae</taxon>
        <taxon>Bacillus</taxon>
        <taxon>Bacillus cereus group</taxon>
    </lineage>
</organism>
<accession>A0A2A8B8N1</accession>
<evidence type="ECO:0000313" key="2">
    <source>
        <dbReference type="Proteomes" id="UP000220621"/>
    </source>
</evidence>
<protein>
    <submittedName>
        <fullName evidence="1">Uncharacterized protein</fullName>
    </submittedName>
</protein>
<proteinExistence type="predicted"/>
<gene>
    <name evidence="1" type="ORF">CN611_31905</name>
</gene>
<evidence type="ECO:0000313" key="1">
    <source>
        <dbReference type="EMBL" id="PEM39571.1"/>
    </source>
</evidence>